<keyword evidence="9" id="KW-1185">Reference proteome</keyword>
<accession>A0A9K3PD44</accession>
<feature type="region of interest" description="Disordered" evidence="7">
    <location>
        <begin position="352"/>
        <end position="372"/>
    </location>
</feature>
<dbReference type="GO" id="GO:0030488">
    <property type="term" value="P:tRNA methylation"/>
    <property type="evidence" value="ECO:0007669"/>
    <property type="project" value="InterPro"/>
</dbReference>
<dbReference type="GO" id="GO:0031515">
    <property type="term" value="C:tRNA (m1A) methyltransferase complex"/>
    <property type="evidence" value="ECO:0007669"/>
    <property type="project" value="InterPro"/>
</dbReference>
<comment type="similarity">
    <text evidence="2">Belongs to the TRM6/GCD10 family.</text>
</comment>
<comment type="subcellular location">
    <subcellularLocation>
        <location evidence="1">Nucleus</location>
    </subcellularLocation>
</comment>
<reference evidence="8" key="2">
    <citation type="submission" date="2021-04" db="EMBL/GenBank/DDBJ databases">
        <authorList>
            <person name="Podell S."/>
        </authorList>
    </citation>
    <scope>NUCLEOTIDE SEQUENCE</scope>
    <source>
        <strain evidence="8">Hildebrandi</strain>
    </source>
</reference>
<evidence type="ECO:0000256" key="1">
    <source>
        <dbReference type="ARBA" id="ARBA00004123"/>
    </source>
</evidence>
<protein>
    <recommendedName>
        <fullName evidence="3">tRNA (adenine(58)-N(1))-methyltransferase non-catalytic subunit TRM6</fullName>
    </recommendedName>
    <alternativeName>
        <fullName evidence="6">tRNA(m1A58)-methyltransferase subunit TRM6</fullName>
    </alternativeName>
</protein>
<dbReference type="OrthoDB" id="10254665at2759"/>
<evidence type="ECO:0000256" key="6">
    <source>
        <dbReference type="ARBA" id="ARBA00032319"/>
    </source>
</evidence>
<keyword evidence="4" id="KW-0819">tRNA processing</keyword>
<dbReference type="PANTHER" id="PTHR12945:SF0">
    <property type="entry name" value="TRNA (ADENINE(58)-N(1))-METHYLTRANSFERASE NON-CATALYTIC SUBUNIT TRM6"/>
    <property type="match status" value="1"/>
</dbReference>
<evidence type="ECO:0000256" key="3">
    <source>
        <dbReference type="ARBA" id="ARBA00021704"/>
    </source>
</evidence>
<evidence type="ECO:0000256" key="4">
    <source>
        <dbReference type="ARBA" id="ARBA00022694"/>
    </source>
</evidence>
<organism evidence="8 9">
    <name type="scientific">Nitzschia inconspicua</name>
    <dbReference type="NCBI Taxonomy" id="303405"/>
    <lineage>
        <taxon>Eukaryota</taxon>
        <taxon>Sar</taxon>
        <taxon>Stramenopiles</taxon>
        <taxon>Ochrophyta</taxon>
        <taxon>Bacillariophyta</taxon>
        <taxon>Bacillariophyceae</taxon>
        <taxon>Bacillariophycidae</taxon>
        <taxon>Bacillariales</taxon>
        <taxon>Bacillariaceae</taxon>
        <taxon>Nitzschia</taxon>
    </lineage>
</organism>
<evidence type="ECO:0000313" key="8">
    <source>
        <dbReference type="EMBL" id="KAG7342520.1"/>
    </source>
</evidence>
<name>A0A9K3PD44_9STRA</name>
<dbReference type="AlphaFoldDB" id="A0A9K3PD44"/>
<reference evidence="8" key="1">
    <citation type="journal article" date="2021" name="Sci. Rep.">
        <title>Diploid genomic architecture of Nitzschia inconspicua, an elite biomass production diatom.</title>
        <authorList>
            <person name="Oliver A."/>
            <person name="Podell S."/>
            <person name="Pinowska A."/>
            <person name="Traller J.C."/>
            <person name="Smith S.R."/>
            <person name="McClure R."/>
            <person name="Beliaev A."/>
            <person name="Bohutskyi P."/>
            <person name="Hill E.A."/>
            <person name="Rabines A."/>
            <person name="Zheng H."/>
            <person name="Allen L.Z."/>
            <person name="Kuo A."/>
            <person name="Grigoriev I.V."/>
            <person name="Allen A.E."/>
            <person name="Hazlebeck D."/>
            <person name="Allen E.E."/>
        </authorList>
    </citation>
    <scope>NUCLEOTIDE SEQUENCE</scope>
    <source>
        <strain evidence="8">Hildebrandi</strain>
    </source>
</reference>
<dbReference type="Pfam" id="PF04189">
    <property type="entry name" value="Gcd10p"/>
    <property type="match status" value="1"/>
</dbReference>
<dbReference type="InterPro" id="IPR017423">
    <property type="entry name" value="TRM6"/>
</dbReference>
<dbReference type="Proteomes" id="UP000693970">
    <property type="component" value="Unassembled WGS sequence"/>
</dbReference>
<dbReference type="PANTHER" id="PTHR12945">
    <property type="entry name" value="TRANSLATION INITIATION FACTOR EIF3-RELATED"/>
    <property type="match status" value="1"/>
</dbReference>
<keyword evidence="5" id="KW-0539">Nucleus</keyword>
<comment type="caution">
    <text evidence="8">The sequence shown here is derived from an EMBL/GenBank/DDBJ whole genome shotgun (WGS) entry which is preliminary data.</text>
</comment>
<feature type="compositionally biased region" description="Basic residues" evidence="7">
    <location>
        <begin position="564"/>
        <end position="578"/>
    </location>
</feature>
<evidence type="ECO:0000256" key="5">
    <source>
        <dbReference type="ARBA" id="ARBA00023242"/>
    </source>
</evidence>
<proteinExistence type="inferred from homology"/>
<evidence type="ECO:0000256" key="7">
    <source>
        <dbReference type="SAM" id="MobiDB-lite"/>
    </source>
</evidence>
<evidence type="ECO:0000256" key="2">
    <source>
        <dbReference type="ARBA" id="ARBA00008320"/>
    </source>
</evidence>
<feature type="compositionally biased region" description="Basic and acidic residues" evidence="7">
    <location>
        <begin position="359"/>
        <end position="372"/>
    </location>
</feature>
<evidence type="ECO:0000313" key="9">
    <source>
        <dbReference type="Proteomes" id="UP000693970"/>
    </source>
</evidence>
<dbReference type="EMBL" id="JAGRRH010000025">
    <property type="protein sequence ID" value="KAG7342520.1"/>
    <property type="molecule type" value="Genomic_DNA"/>
</dbReference>
<gene>
    <name evidence="8" type="ORF">IV203_007613</name>
</gene>
<sequence>MNNNNNNNIIREGDFLILAFADGRQIFAQAVKSWKGKSSPPVKINKRSYPTYNLIGLPYGTVLELGSSRLVPLPDGEDLLPAYPSALLSDLGSTSTAGTVATTNHGTTGTISSNSTSATAVGTTSVALENEEATAEDNTFPTGDTPAVPIPVEEDDDNNYDNDTKNSGNDKMDIQQIQDNRHLVDNNQSQRLAAEEIERLRESGAHGSQIVDMLIENSATFGQKTAFSKAKWIARKQQKHQPRCRVIRCTPLTVCEAIFQSRPRTLLNMREDSLGQILSYANISAGCQVLVFEQCMGVVTGALAQRMGGYGKVLSIYTGQQPTFLEMISRYNLSFAEQFSIKWVHSGDVFGDKNTSNNKSDESAIDEEKQEREGLHWPCPLQDHTRQYLEKLGSVQEKRDFLAKRCSRFARKLTRHTAEEAKSWLHRRQSDAIVLVVRYDPTETLLGMLPYLAPSSPFVVFCEYMEPLAECFQQLQKQQLAINLRLSDTWMREFQVLPGRTHPSMNMSQSGGYILTGIKLCPTTGKNELDEELIKEIKQQFGGRRGRKKTPASSNDNDENNNKKSSKRNNPKGNKKRGRLEDKHVVEATQESNKKLRE</sequence>
<feature type="region of interest" description="Disordered" evidence="7">
    <location>
        <begin position="131"/>
        <end position="159"/>
    </location>
</feature>
<feature type="compositionally biased region" description="Basic and acidic residues" evidence="7">
    <location>
        <begin position="579"/>
        <end position="598"/>
    </location>
</feature>
<feature type="region of interest" description="Disordered" evidence="7">
    <location>
        <begin position="538"/>
        <end position="598"/>
    </location>
</feature>
<dbReference type="GO" id="GO:0005634">
    <property type="term" value="C:nucleus"/>
    <property type="evidence" value="ECO:0007669"/>
    <property type="project" value="UniProtKB-SubCell"/>
</dbReference>